<evidence type="ECO:0000313" key="3">
    <source>
        <dbReference type="EMBL" id="AZS89603.1"/>
    </source>
</evidence>
<evidence type="ECO:0000259" key="2">
    <source>
        <dbReference type="Pfam" id="PF13649"/>
    </source>
</evidence>
<dbReference type="Pfam" id="PF13649">
    <property type="entry name" value="Methyltransf_25"/>
    <property type="match status" value="1"/>
</dbReference>
<dbReference type="GO" id="GO:0008168">
    <property type="term" value="F:methyltransferase activity"/>
    <property type="evidence" value="ECO:0007669"/>
    <property type="project" value="UniProtKB-KW"/>
</dbReference>
<dbReference type="PANTHER" id="PTHR43861:SF2">
    <property type="entry name" value="CARBOXY-S-ADENOSYL-L-METHIONINE SYNTHASE"/>
    <property type="match status" value="1"/>
</dbReference>
<keyword evidence="3" id="KW-0489">Methyltransferase</keyword>
<dbReference type="Proteomes" id="UP000271291">
    <property type="component" value="Chromosome"/>
</dbReference>
<keyword evidence="6" id="KW-1185">Reference proteome</keyword>
<name>A0A3Q9L1I1_STRGD</name>
<dbReference type="KEGG" id="sgd:ELQ87_39175"/>
<dbReference type="PANTHER" id="PTHR43861">
    <property type="entry name" value="TRANS-ACONITATE 2-METHYLTRANSFERASE-RELATED"/>
    <property type="match status" value="1"/>
</dbReference>
<protein>
    <submittedName>
        <fullName evidence="3 4">Methyltransferase</fullName>
    </submittedName>
</protein>
<dbReference type="EMBL" id="CP034687">
    <property type="protein sequence ID" value="AZS89603.1"/>
    <property type="molecule type" value="Genomic_DNA"/>
</dbReference>
<evidence type="ECO:0000313" key="4">
    <source>
        <dbReference type="EMBL" id="QCN83559.1"/>
    </source>
</evidence>
<dbReference type="Gene3D" id="3.40.50.150">
    <property type="entry name" value="Vaccinia Virus protein VP39"/>
    <property type="match status" value="1"/>
</dbReference>
<keyword evidence="1 3" id="KW-0808">Transferase</keyword>
<evidence type="ECO:0000256" key="1">
    <source>
        <dbReference type="ARBA" id="ARBA00022679"/>
    </source>
</evidence>
<dbReference type="OrthoDB" id="9779941at2"/>
<sequence length="276" mass="30650">MHCPSIIGAAVSIPGSFDGSVVQDAKSQQRISGGEVQDLDLEKVDGELSASLASWSFGGTVYRSFDEHITRSVPMYSECHELILSLSDFFVRPDSIVYELGSATGVLTAQLAQRHASKLRRIIGIDIEQSMVTEAERRYGNPSVVQFVEADVRSYKFEPSDFVVSYYTLQFLRPEERHHVIKAVCEKMARGGAFVLFEKVRERDGRLQDLVDQLYADYKLGNGFEPTEILAKTRSLRSVLEPSTSAENIAALREAGFSVVGLIHKGLCFEGYLAIK</sequence>
<evidence type="ECO:0000313" key="6">
    <source>
        <dbReference type="Proteomes" id="UP000501753"/>
    </source>
</evidence>
<dbReference type="InterPro" id="IPR029063">
    <property type="entry name" value="SAM-dependent_MTases_sf"/>
</dbReference>
<accession>A0A3Q9L1I1</accession>
<reference evidence="3 5" key="2">
    <citation type="submission" date="2018-12" db="EMBL/GenBank/DDBJ databases">
        <title>Streptomyces griseoviridis F1-27 complete genome.</title>
        <authorList>
            <person name="Mariita R.M."/>
            <person name="Sello J.K."/>
        </authorList>
    </citation>
    <scope>NUCLEOTIDE SEQUENCE [LARGE SCALE GENOMIC DNA]</scope>
    <source>
        <strain evidence="3 5">F1-27</strain>
    </source>
</reference>
<dbReference type="Proteomes" id="UP000501753">
    <property type="component" value="Chromosome"/>
</dbReference>
<proteinExistence type="predicted"/>
<organism evidence="3 5">
    <name type="scientific">Streptomyces griseoviridis</name>
    <dbReference type="NCBI Taxonomy" id="45398"/>
    <lineage>
        <taxon>Bacteria</taxon>
        <taxon>Bacillati</taxon>
        <taxon>Actinomycetota</taxon>
        <taxon>Actinomycetes</taxon>
        <taxon>Kitasatosporales</taxon>
        <taxon>Streptomycetaceae</taxon>
        <taxon>Streptomyces</taxon>
    </lineage>
</organism>
<dbReference type="AlphaFoldDB" id="A0A3Q9L1I1"/>
<dbReference type="EMBL" id="CP029078">
    <property type="protein sequence ID" value="QCN83559.1"/>
    <property type="molecule type" value="Genomic_DNA"/>
</dbReference>
<reference evidence="4 6" key="1">
    <citation type="submission" date="2018-04" db="EMBL/GenBank/DDBJ databases">
        <title>Complete genome sequences of Streptomyces griseoviridis K61 and characterization of antagonistic properties of biological control agents.</title>
        <authorList>
            <person name="Mariita R.M."/>
            <person name="Sello J.K."/>
        </authorList>
    </citation>
    <scope>NUCLEOTIDE SEQUENCE [LARGE SCALE GENOMIC DNA]</scope>
    <source>
        <strain evidence="4 6">K61</strain>
    </source>
</reference>
<dbReference type="SUPFAM" id="SSF53335">
    <property type="entry name" value="S-adenosyl-L-methionine-dependent methyltransferases"/>
    <property type="match status" value="1"/>
</dbReference>
<evidence type="ECO:0000313" key="5">
    <source>
        <dbReference type="Proteomes" id="UP000271291"/>
    </source>
</evidence>
<feature type="domain" description="Methyltransferase" evidence="2">
    <location>
        <begin position="97"/>
        <end position="192"/>
    </location>
</feature>
<dbReference type="GO" id="GO:0032259">
    <property type="term" value="P:methylation"/>
    <property type="evidence" value="ECO:0007669"/>
    <property type="project" value="UniProtKB-KW"/>
</dbReference>
<gene>
    <name evidence="4" type="ORF">DDJ31_00060</name>
    <name evidence="3" type="ORF">ELQ87_39175</name>
</gene>
<dbReference type="InterPro" id="IPR041698">
    <property type="entry name" value="Methyltransf_25"/>
</dbReference>
<dbReference type="GO" id="GO:0017000">
    <property type="term" value="P:antibiotic biosynthetic process"/>
    <property type="evidence" value="ECO:0007669"/>
    <property type="project" value="UniProtKB-ARBA"/>
</dbReference>
<dbReference type="CDD" id="cd02440">
    <property type="entry name" value="AdoMet_MTases"/>
    <property type="match status" value="1"/>
</dbReference>